<evidence type="ECO:0000313" key="1">
    <source>
        <dbReference type="EMBL" id="KAJ3605099.1"/>
    </source>
</evidence>
<dbReference type="OrthoDB" id="1735853at2759"/>
<name>A0A9Q0EED6_9TELE</name>
<keyword evidence="2" id="KW-1185">Reference proteome</keyword>
<dbReference type="Proteomes" id="UP001148018">
    <property type="component" value="Unassembled WGS sequence"/>
</dbReference>
<comment type="caution">
    <text evidence="1">The sequence shown here is derived from an EMBL/GenBank/DDBJ whole genome shotgun (WGS) entry which is preliminary data.</text>
</comment>
<accession>A0A9Q0EED6</accession>
<reference evidence="1" key="1">
    <citation type="submission" date="2022-07" db="EMBL/GenBank/DDBJ databases">
        <title>Chromosome-level genome of Muraenolepis orangiensis.</title>
        <authorList>
            <person name="Kim J."/>
        </authorList>
    </citation>
    <scope>NUCLEOTIDE SEQUENCE</scope>
    <source>
        <strain evidence="1">KU_S4_2022</strain>
        <tissue evidence="1">Muscle</tissue>
    </source>
</reference>
<gene>
    <name evidence="1" type="ORF">NHX12_027149</name>
</gene>
<dbReference type="EMBL" id="JANIIK010000043">
    <property type="protein sequence ID" value="KAJ3605099.1"/>
    <property type="molecule type" value="Genomic_DNA"/>
</dbReference>
<protein>
    <submittedName>
        <fullName evidence="1">Uncharacterized protein</fullName>
    </submittedName>
</protein>
<organism evidence="1 2">
    <name type="scientific">Muraenolepis orangiensis</name>
    <name type="common">Patagonian moray cod</name>
    <dbReference type="NCBI Taxonomy" id="630683"/>
    <lineage>
        <taxon>Eukaryota</taxon>
        <taxon>Metazoa</taxon>
        <taxon>Chordata</taxon>
        <taxon>Craniata</taxon>
        <taxon>Vertebrata</taxon>
        <taxon>Euteleostomi</taxon>
        <taxon>Actinopterygii</taxon>
        <taxon>Neopterygii</taxon>
        <taxon>Teleostei</taxon>
        <taxon>Neoteleostei</taxon>
        <taxon>Acanthomorphata</taxon>
        <taxon>Zeiogadaria</taxon>
        <taxon>Gadariae</taxon>
        <taxon>Gadiformes</taxon>
        <taxon>Muraenolepidoidei</taxon>
        <taxon>Muraenolepididae</taxon>
        <taxon>Muraenolepis</taxon>
    </lineage>
</organism>
<evidence type="ECO:0000313" key="2">
    <source>
        <dbReference type="Proteomes" id="UP001148018"/>
    </source>
</evidence>
<dbReference type="Gene3D" id="3.40.50.12240">
    <property type="match status" value="1"/>
</dbReference>
<proteinExistence type="predicted"/>
<sequence>MLCEVQVERHDVLSVVQVKCSSSSGLSAVEVFEGTAGIDAKKTSCEFTRDIMRTPVSEDMLGTTPPV</sequence>
<dbReference type="AlphaFoldDB" id="A0A9Q0EED6"/>